<reference evidence="2" key="1">
    <citation type="submission" date="2016-11" db="UniProtKB">
        <authorList>
            <consortium name="WormBaseParasite"/>
        </authorList>
    </citation>
    <scope>IDENTIFICATION</scope>
    <source>
        <strain evidence="2">KR3021</strain>
    </source>
</reference>
<dbReference type="WBParaSite" id="RSKR_0000759800.1">
    <property type="protein sequence ID" value="RSKR_0000759800.1"/>
    <property type="gene ID" value="RSKR_0000759800"/>
</dbReference>
<name>A0AC35U539_9BILA</name>
<evidence type="ECO:0000313" key="1">
    <source>
        <dbReference type="Proteomes" id="UP000095286"/>
    </source>
</evidence>
<sequence length="274" mass="31255">MSSAEASTASYNNHLKSGTPLHPQVPDYMASNVNRPVINGEVPRRDPYMMYNMHDNAPRSSSSNMIDNSVFYIRNPFEDPYLNISPRRVSPEFLRNHLSAIELRKQVIFKRPINAKESAQLRNSPHAAKRYNFPCPYPKASPLIAPPKVENTNVKSISSSNDNFAKPRLPIHINPNNIPMRVQPQIPKYSASINNNNEYGICGSCKKEINKARRGIRCTGFSYGCDILFHQECTDLEFEAFNQIINHPGMEWICTKCNTHPSNKQLPYRIHNNQ</sequence>
<protein>
    <submittedName>
        <fullName evidence="2">PHD-type domain-containing protein</fullName>
    </submittedName>
</protein>
<evidence type="ECO:0000313" key="2">
    <source>
        <dbReference type="WBParaSite" id="RSKR_0000759800.1"/>
    </source>
</evidence>
<dbReference type="Proteomes" id="UP000095286">
    <property type="component" value="Unplaced"/>
</dbReference>
<organism evidence="1 2">
    <name type="scientific">Rhabditophanes sp. KR3021</name>
    <dbReference type="NCBI Taxonomy" id="114890"/>
    <lineage>
        <taxon>Eukaryota</taxon>
        <taxon>Metazoa</taxon>
        <taxon>Ecdysozoa</taxon>
        <taxon>Nematoda</taxon>
        <taxon>Chromadorea</taxon>
        <taxon>Rhabditida</taxon>
        <taxon>Tylenchina</taxon>
        <taxon>Panagrolaimomorpha</taxon>
        <taxon>Strongyloidoidea</taxon>
        <taxon>Alloionematidae</taxon>
        <taxon>Rhabditophanes</taxon>
    </lineage>
</organism>
<proteinExistence type="predicted"/>
<accession>A0AC35U539</accession>